<comment type="caution">
    <text evidence="3">The sequence shown here is derived from an EMBL/GenBank/DDBJ whole genome shotgun (WGS) entry which is preliminary data.</text>
</comment>
<dbReference type="EMBL" id="SGPL01000254">
    <property type="protein sequence ID" value="THH14734.1"/>
    <property type="molecule type" value="Genomic_DNA"/>
</dbReference>
<evidence type="ECO:0000256" key="1">
    <source>
        <dbReference type="SAM" id="Phobius"/>
    </source>
</evidence>
<evidence type="ECO:0000259" key="2">
    <source>
        <dbReference type="Pfam" id="PF20151"/>
    </source>
</evidence>
<organism evidence="3 4">
    <name type="scientific">Bondarzewia mesenterica</name>
    <dbReference type="NCBI Taxonomy" id="1095465"/>
    <lineage>
        <taxon>Eukaryota</taxon>
        <taxon>Fungi</taxon>
        <taxon>Dikarya</taxon>
        <taxon>Basidiomycota</taxon>
        <taxon>Agaricomycotina</taxon>
        <taxon>Agaricomycetes</taxon>
        <taxon>Russulales</taxon>
        <taxon>Bondarzewiaceae</taxon>
        <taxon>Bondarzewia</taxon>
    </lineage>
</organism>
<dbReference type="Pfam" id="PF20151">
    <property type="entry name" value="DUF6533"/>
    <property type="match status" value="1"/>
</dbReference>
<reference evidence="3 4" key="1">
    <citation type="submission" date="2019-02" db="EMBL/GenBank/DDBJ databases">
        <title>Genome sequencing of the rare red list fungi Bondarzewia mesenterica.</title>
        <authorList>
            <person name="Buettner E."/>
            <person name="Kellner H."/>
        </authorList>
    </citation>
    <scope>NUCLEOTIDE SEQUENCE [LARGE SCALE GENOMIC DNA]</scope>
    <source>
        <strain evidence="3 4">DSM 108281</strain>
    </source>
</reference>
<protein>
    <recommendedName>
        <fullName evidence="2">DUF6533 domain-containing protein</fullName>
    </recommendedName>
</protein>
<dbReference type="InterPro" id="IPR045340">
    <property type="entry name" value="DUF6533"/>
</dbReference>
<feature type="transmembrane region" description="Helical" evidence="1">
    <location>
        <begin position="35"/>
        <end position="56"/>
    </location>
</feature>
<keyword evidence="4" id="KW-1185">Reference proteome</keyword>
<evidence type="ECO:0000313" key="4">
    <source>
        <dbReference type="Proteomes" id="UP000310158"/>
    </source>
</evidence>
<feature type="domain" description="DUF6533" evidence="2">
    <location>
        <begin position="46"/>
        <end position="91"/>
    </location>
</feature>
<name>A0A4S4LQW5_9AGAM</name>
<keyword evidence="1" id="KW-0812">Transmembrane</keyword>
<feature type="transmembrane region" description="Helical" evidence="1">
    <location>
        <begin position="76"/>
        <end position="106"/>
    </location>
</feature>
<keyword evidence="1" id="KW-0472">Membrane</keyword>
<sequence length="131" mass="14630">MSTSTPDGMLAPATEENLKQILAGKVRPTRPRFPLIVAHAHAWPQYFFLATLTMLLYDHLLTLPDEVATVWKKKKTYVLCIFLFVRYYAPIAVAVVAVGTSPVFLLPPKRLALPPAYQRICIRAKATSPPP</sequence>
<keyword evidence="1" id="KW-1133">Transmembrane helix</keyword>
<proteinExistence type="predicted"/>
<gene>
    <name evidence="3" type="ORF">EW146_g5633</name>
</gene>
<evidence type="ECO:0000313" key="3">
    <source>
        <dbReference type="EMBL" id="THH14734.1"/>
    </source>
</evidence>
<dbReference type="AlphaFoldDB" id="A0A4S4LQW5"/>
<dbReference type="Proteomes" id="UP000310158">
    <property type="component" value="Unassembled WGS sequence"/>
</dbReference>
<accession>A0A4S4LQW5</accession>